<dbReference type="Proteomes" id="UP000199527">
    <property type="component" value="Unassembled WGS sequence"/>
</dbReference>
<organism evidence="1 2">
    <name type="scientific">Ferrimonas sediminum</name>
    <dbReference type="NCBI Taxonomy" id="718193"/>
    <lineage>
        <taxon>Bacteria</taxon>
        <taxon>Pseudomonadati</taxon>
        <taxon>Pseudomonadota</taxon>
        <taxon>Gammaproteobacteria</taxon>
        <taxon>Alteromonadales</taxon>
        <taxon>Ferrimonadaceae</taxon>
        <taxon>Ferrimonas</taxon>
    </lineage>
</organism>
<dbReference type="OrthoDB" id="6401517at2"/>
<gene>
    <name evidence="1" type="ORF">SAMN04488540_103184</name>
</gene>
<evidence type="ECO:0000313" key="1">
    <source>
        <dbReference type="EMBL" id="SDI81882.1"/>
    </source>
</evidence>
<keyword evidence="2" id="KW-1185">Reference proteome</keyword>
<protein>
    <submittedName>
        <fullName evidence="1">Uncharacterized protein</fullName>
    </submittedName>
</protein>
<evidence type="ECO:0000313" key="2">
    <source>
        <dbReference type="Proteomes" id="UP000199527"/>
    </source>
</evidence>
<name>A0A1G8NP15_9GAMM</name>
<reference evidence="2" key="1">
    <citation type="submission" date="2016-10" db="EMBL/GenBank/DDBJ databases">
        <authorList>
            <person name="Varghese N."/>
            <person name="Submissions S."/>
        </authorList>
    </citation>
    <scope>NUCLEOTIDE SEQUENCE [LARGE SCALE GENOMIC DNA]</scope>
    <source>
        <strain evidence="2">DSM 23317</strain>
    </source>
</reference>
<accession>A0A1G8NP15</accession>
<sequence length="70" mass="8087">MLSLEEGVRRLGQSQLSREQIVELAQWKDSLTGDSQRVAERAWDRYLHRLDERGIVRVYAALGQSRCGSR</sequence>
<dbReference type="RefSeq" id="WP_090363112.1">
    <property type="nucleotide sequence ID" value="NZ_FNEM01000003.1"/>
</dbReference>
<dbReference type="EMBL" id="FNEM01000003">
    <property type="protein sequence ID" value="SDI81882.1"/>
    <property type="molecule type" value="Genomic_DNA"/>
</dbReference>
<dbReference type="AlphaFoldDB" id="A0A1G8NP15"/>
<proteinExistence type="predicted"/>